<dbReference type="PANTHER" id="PTHR10996:SF178">
    <property type="entry name" value="2-HYDROXYACID DEHYDROGENASE YGL185C-RELATED"/>
    <property type="match status" value="1"/>
</dbReference>
<dbReference type="FunFam" id="3.40.50.720:FF:000213">
    <property type="entry name" value="Putative 2-hydroxyacid dehydrogenase"/>
    <property type="match status" value="1"/>
</dbReference>
<dbReference type="GO" id="GO:0016618">
    <property type="term" value="F:hydroxypyruvate reductase [NAD(P)H] activity"/>
    <property type="evidence" value="ECO:0007669"/>
    <property type="project" value="TreeGrafter"/>
</dbReference>
<evidence type="ECO:0000256" key="4">
    <source>
        <dbReference type="RuleBase" id="RU003719"/>
    </source>
</evidence>
<dbReference type="InterPro" id="IPR006140">
    <property type="entry name" value="D-isomer_DH_NAD-bd"/>
</dbReference>
<dbReference type="GO" id="GO:0051287">
    <property type="term" value="F:NAD binding"/>
    <property type="evidence" value="ECO:0007669"/>
    <property type="project" value="InterPro"/>
</dbReference>
<evidence type="ECO:0000259" key="6">
    <source>
        <dbReference type="Pfam" id="PF02826"/>
    </source>
</evidence>
<organism evidence="7 8">
    <name type="scientific">Prosthecobacter debontii</name>
    <dbReference type="NCBI Taxonomy" id="48467"/>
    <lineage>
        <taxon>Bacteria</taxon>
        <taxon>Pseudomonadati</taxon>
        <taxon>Verrucomicrobiota</taxon>
        <taxon>Verrucomicrobiia</taxon>
        <taxon>Verrucomicrobiales</taxon>
        <taxon>Verrucomicrobiaceae</taxon>
        <taxon>Prosthecobacter</taxon>
    </lineage>
</organism>
<dbReference type="InterPro" id="IPR006139">
    <property type="entry name" value="D-isomer_2_OHA_DH_cat_dom"/>
</dbReference>
<evidence type="ECO:0000256" key="3">
    <source>
        <dbReference type="ARBA" id="ARBA00023027"/>
    </source>
</evidence>
<accession>A0A1T4WXJ4</accession>
<dbReference type="CDD" id="cd12156">
    <property type="entry name" value="HPPR"/>
    <property type="match status" value="1"/>
</dbReference>
<keyword evidence="2 4" id="KW-0560">Oxidoreductase</keyword>
<evidence type="ECO:0000313" key="7">
    <source>
        <dbReference type="EMBL" id="SKA82080.1"/>
    </source>
</evidence>
<reference evidence="8" key="1">
    <citation type="submission" date="2017-02" db="EMBL/GenBank/DDBJ databases">
        <authorList>
            <person name="Varghese N."/>
            <person name="Submissions S."/>
        </authorList>
    </citation>
    <scope>NUCLEOTIDE SEQUENCE [LARGE SCALE GENOMIC DNA]</scope>
    <source>
        <strain evidence="8">ATCC 700200</strain>
    </source>
</reference>
<keyword evidence="8" id="KW-1185">Reference proteome</keyword>
<dbReference type="AlphaFoldDB" id="A0A1T4WXJ4"/>
<dbReference type="Pfam" id="PF00389">
    <property type="entry name" value="2-Hacid_dh"/>
    <property type="match status" value="1"/>
</dbReference>
<evidence type="ECO:0000313" key="8">
    <source>
        <dbReference type="Proteomes" id="UP000190774"/>
    </source>
</evidence>
<dbReference type="SUPFAM" id="SSF52283">
    <property type="entry name" value="Formate/glycerate dehydrogenase catalytic domain-like"/>
    <property type="match status" value="1"/>
</dbReference>
<feature type="domain" description="D-isomer specific 2-hydroxyacid dehydrogenase NAD-binding" evidence="6">
    <location>
        <begin position="110"/>
        <end position="282"/>
    </location>
</feature>
<protein>
    <submittedName>
        <fullName evidence="7">Lactate dehydrogenase</fullName>
    </submittedName>
</protein>
<keyword evidence="1" id="KW-0521">NADP</keyword>
<dbReference type="RefSeq" id="WP_078812054.1">
    <property type="nucleotide sequence ID" value="NZ_FUYE01000002.1"/>
</dbReference>
<dbReference type="SUPFAM" id="SSF51735">
    <property type="entry name" value="NAD(P)-binding Rossmann-fold domains"/>
    <property type="match status" value="1"/>
</dbReference>
<name>A0A1T4WXJ4_9BACT</name>
<dbReference type="STRING" id="48467.SAMN02745166_00858"/>
<comment type="similarity">
    <text evidence="4">Belongs to the D-isomer specific 2-hydroxyacid dehydrogenase family.</text>
</comment>
<sequence length="313" mass="33586">MNSKPEILLLAPLPQFLLGPLWEACICHSYFMTEHKETLLAEAGPRIRGIVMAGGSQAPVELLKKLPALEIISVFGVGYDGVPVEYCRQRGIHVTNTPDVLTDDVADIAVGLILMTSRRLAEAERYVRAQQWPRAPFPLAHSLRGKTAGILGLGRIGKAIAERLVPHGLKIAYHGRHAQSDVSYHYCDGLKSLAEESDFLVVACPGGAGTHHLVDAEILRALGPHGTVINIARGSVVDEQALVTALNSGTIRSAGLDVFEHEPQIPAELLNDERVVLLPHIGSATQETREAMAALCVGNVNAHFSGAPLLTPV</sequence>
<evidence type="ECO:0000259" key="5">
    <source>
        <dbReference type="Pfam" id="PF00389"/>
    </source>
</evidence>
<feature type="domain" description="D-isomer specific 2-hydroxyacid dehydrogenase catalytic" evidence="5">
    <location>
        <begin position="34"/>
        <end position="313"/>
    </location>
</feature>
<evidence type="ECO:0000256" key="2">
    <source>
        <dbReference type="ARBA" id="ARBA00023002"/>
    </source>
</evidence>
<dbReference type="GO" id="GO:0030267">
    <property type="term" value="F:glyoxylate reductase (NADPH) activity"/>
    <property type="evidence" value="ECO:0007669"/>
    <property type="project" value="TreeGrafter"/>
</dbReference>
<dbReference type="InterPro" id="IPR050223">
    <property type="entry name" value="D-isomer_2-hydroxyacid_DH"/>
</dbReference>
<dbReference type="Proteomes" id="UP000190774">
    <property type="component" value="Unassembled WGS sequence"/>
</dbReference>
<gene>
    <name evidence="7" type="ORF">SAMN02745166_00858</name>
</gene>
<dbReference type="PANTHER" id="PTHR10996">
    <property type="entry name" value="2-HYDROXYACID DEHYDROGENASE-RELATED"/>
    <property type="match status" value="1"/>
</dbReference>
<proteinExistence type="inferred from homology"/>
<dbReference type="InterPro" id="IPR036291">
    <property type="entry name" value="NAD(P)-bd_dom_sf"/>
</dbReference>
<dbReference type="GO" id="GO:0005829">
    <property type="term" value="C:cytosol"/>
    <property type="evidence" value="ECO:0007669"/>
    <property type="project" value="TreeGrafter"/>
</dbReference>
<dbReference type="Gene3D" id="3.40.50.720">
    <property type="entry name" value="NAD(P)-binding Rossmann-like Domain"/>
    <property type="match status" value="2"/>
</dbReference>
<keyword evidence="3" id="KW-0520">NAD</keyword>
<evidence type="ECO:0000256" key="1">
    <source>
        <dbReference type="ARBA" id="ARBA00022857"/>
    </source>
</evidence>
<dbReference type="Pfam" id="PF02826">
    <property type="entry name" value="2-Hacid_dh_C"/>
    <property type="match status" value="1"/>
</dbReference>
<dbReference type="EMBL" id="FUYE01000002">
    <property type="protein sequence ID" value="SKA82080.1"/>
    <property type="molecule type" value="Genomic_DNA"/>
</dbReference>